<proteinExistence type="inferred from homology"/>
<reference evidence="7 8" key="1">
    <citation type="submission" date="2018-06" db="EMBL/GenBank/DDBJ databases">
        <title>The complete genome sequence of a nosiheptide producer Streptomyces actuosus ATCC 25421: deducing the ability of producing a new class III lantibiotics.</title>
        <authorList>
            <person name="Liu W."/>
            <person name="Sun F."/>
            <person name="Hu Y."/>
        </authorList>
    </citation>
    <scope>NUCLEOTIDE SEQUENCE [LARGE SCALE GENOMIC DNA]</scope>
    <source>
        <strain evidence="7 8">ATCC 25421</strain>
    </source>
</reference>
<dbReference type="GO" id="GO:0030435">
    <property type="term" value="P:sporulation resulting in formation of a cellular spore"/>
    <property type="evidence" value="ECO:0007669"/>
    <property type="project" value="UniProtKB-KW"/>
</dbReference>
<keyword evidence="4" id="KW-0749">Sporulation</keyword>
<dbReference type="RefSeq" id="WP_110635173.1">
    <property type="nucleotide sequence ID" value="NZ_CP029788.1"/>
</dbReference>
<dbReference type="KEGG" id="sact:DMT42_36100"/>
<protein>
    <submittedName>
        <fullName evidence="7">SsgA family sporulation/cell division regulator</fullName>
    </submittedName>
</protein>
<name>A0A2U9PBY5_STRAS</name>
<dbReference type="Gene3D" id="2.30.31.20">
    <property type="entry name" value="Sporulation-specific cell division protein SsgB"/>
    <property type="match status" value="1"/>
</dbReference>
<comment type="subcellular location">
    <subcellularLocation>
        <location evidence="1">Cell septum</location>
    </subcellularLocation>
</comment>
<evidence type="ECO:0000256" key="5">
    <source>
        <dbReference type="ARBA" id="ARBA00023210"/>
    </source>
</evidence>
<dbReference type="InterPro" id="IPR038658">
    <property type="entry name" value="SsgB_sf"/>
</dbReference>
<evidence type="ECO:0000256" key="2">
    <source>
        <dbReference type="ARBA" id="ARBA00009323"/>
    </source>
</evidence>
<dbReference type="GO" id="GO:0030428">
    <property type="term" value="C:cell septum"/>
    <property type="evidence" value="ECO:0007669"/>
    <property type="project" value="UniProtKB-SubCell"/>
</dbReference>
<dbReference type="Proteomes" id="UP000247634">
    <property type="component" value="Chromosome"/>
</dbReference>
<dbReference type="Pfam" id="PF04686">
    <property type="entry name" value="SsgA"/>
    <property type="match status" value="1"/>
</dbReference>
<keyword evidence="5" id="KW-0717">Septation</keyword>
<comment type="similarity">
    <text evidence="2">Belongs to the SsgA family.</text>
</comment>
<dbReference type="GO" id="GO:0000917">
    <property type="term" value="P:division septum assembly"/>
    <property type="evidence" value="ECO:0007669"/>
    <property type="project" value="UniProtKB-KW"/>
</dbReference>
<dbReference type="OrthoDB" id="3853096at2"/>
<evidence type="ECO:0000256" key="3">
    <source>
        <dbReference type="ARBA" id="ARBA00022618"/>
    </source>
</evidence>
<organism evidence="7 8">
    <name type="scientific">Streptomyces actuosus</name>
    <dbReference type="NCBI Taxonomy" id="1885"/>
    <lineage>
        <taxon>Bacteria</taxon>
        <taxon>Bacillati</taxon>
        <taxon>Actinomycetota</taxon>
        <taxon>Actinomycetes</taxon>
        <taxon>Kitasatosporales</taxon>
        <taxon>Streptomycetaceae</taxon>
        <taxon>Streptomyces</taxon>
    </lineage>
</organism>
<dbReference type="AlphaFoldDB" id="A0A2U9PBY5"/>
<evidence type="ECO:0000313" key="8">
    <source>
        <dbReference type="Proteomes" id="UP000247634"/>
    </source>
</evidence>
<evidence type="ECO:0000313" key="7">
    <source>
        <dbReference type="EMBL" id="AWT47142.1"/>
    </source>
</evidence>
<evidence type="ECO:0000256" key="6">
    <source>
        <dbReference type="ARBA" id="ARBA00023306"/>
    </source>
</evidence>
<keyword evidence="6" id="KW-0131">Cell cycle</keyword>
<gene>
    <name evidence="7" type="ORF">DMT42_36100</name>
</gene>
<keyword evidence="3 7" id="KW-0132">Cell division</keyword>
<evidence type="ECO:0000256" key="4">
    <source>
        <dbReference type="ARBA" id="ARBA00022969"/>
    </source>
</evidence>
<accession>A0A2U9PBY5</accession>
<evidence type="ECO:0000256" key="1">
    <source>
        <dbReference type="ARBA" id="ARBA00004431"/>
    </source>
</evidence>
<sequence length="137" mass="14671">MNITLELPVGARLLTADSQIPTPVTLRYTSADPLAVHLDFPAHVTLDGEAATWTFARALLADGLVAPAGVGRVRVIPDGPVRTLVEFTSPHGVAVLRFHTELLRRFLTRTHTVVAPGEEEVAVELEHDLATFFGGGA</sequence>
<keyword evidence="8" id="KW-1185">Reference proteome</keyword>
<dbReference type="InterPro" id="IPR006776">
    <property type="entry name" value="SsgB"/>
</dbReference>
<dbReference type="EMBL" id="CP029788">
    <property type="protein sequence ID" value="AWT47142.1"/>
    <property type="molecule type" value="Genomic_DNA"/>
</dbReference>